<dbReference type="RefSeq" id="WP_146577031.1">
    <property type="nucleotide sequence ID" value="NZ_SJPM01000002.1"/>
</dbReference>
<comment type="caution">
    <text evidence="2">The sequence shown here is derived from an EMBL/GenBank/DDBJ whole genome shotgun (WGS) entry which is preliminary data.</text>
</comment>
<dbReference type="SMART" id="SM01118">
    <property type="entry name" value="CYTH"/>
    <property type="match status" value="1"/>
</dbReference>
<organism evidence="2 3">
    <name type="scientific">Neorhodopirellula pilleata</name>
    <dbReference type="NCBI Taxonomy" id="2714738"/>
    <lineage>
        <taxon>Bacteria</taxon>
        <taxon>Pseudomonadati</taxon>
        <taxon>Planctomycetota</taxon>
        <taxon>Planctomycetia</taxon>
        <taxon>Pirellulales</taxon>
        <taxon>Pirellulaceae</taxon>
        <taxon>Neorhodopirellula</taxon>
    </lineage>
</organism>
<evidence type="ECO:0000313" key="2">
    <source>
        <dbReference type="EMBL" id="TWU01800.1"/>
    </source>
</evidence>
<feature type="domain" description="CYTH" evidence="1">
    <location>
        <begin position="1"/>
        <end position="186"/>
    </location>
</feature>
<proteinExistence type="predicted"/>
<dbReference type="PANTHER" id="PTHR21028">
    <property type="entry name" value="SI:CH211-156B7.4"/>
    <property type="match status" value="1"/>
</dbReference>
<dbReference type="NCBIfam" id="TIGR00318">
    <property type="entry name" value="cyaB"/>
    <property type="match status" value="1"/>
</dbReference>
<evidence type="ECO:0000313" key="3">
    <source>
        <dbReference type="Proteomes" id="UP000316213"/>
    </source>
</evidence>
<reference evidence="2 3" key="1">
    <citation type="submission" date="2019-02" db="EMBL/GenBank/DDBJ databases">
        <title>Deep-cultivation of Planctomycetes and their phenomic and genomic characterization uncovers novel biology.</title>
        <authorList>
            <person name="Wiegand S."/>
            <person name="Jogler M."/>
            <person name="Boedeker C."/>
            <person name="Pinto D."/>
            <person name="Vollmers J."/>
            <person name="Rivas-Marin E."/>
            <person name="Kohn T."/>
            <person name="Peeters S.H."/>
            <person name="Heuer A."/>
            <person name="Rast P."/>
            <person name="Oberbeckmann S."/>
            <person name="Bunk B."/>
            <person name="Jeske O."/>
            <person name="Meyerdierks A."/>
            <person name="Storesund J.E."/>
            <person name="Kallscheuer N."/>
            <person name="Luecker S."/>
            <person name="Lage O.M."/>
            <person name="Pohl T."/>
            <person name="Merkel B.J."/>
            <person name="Hornburger P."/>
            <person name="Mueller R.-W."/>
            <person name="Bruemmer F."/>
            <person name="Labrenz M."/>
            <person name="Spormann A.M."/>
            <person name="Op Den Camp H."/>
            <person name="Overmann J."/>
            <person name="Amann R."/>
            <person name="Jetten M.S.M."/>
            <person name="Mascher T."/>
            <person name="Medema M.H."/>
            <person name="Devos D.P."/>
            <person name="Kaster A.-K."/>
            <person name="Ovreas L."/>
            <person name="Rohde M."/>
            <person name="Galperin M.Y."/>
            <person name="Jogler C."/>
        </authorList>
    </citation>
    <scope>NUCLEOTIDE SEQUENCE [LARGE SCALE GENOMIC DNA]</scope>
    <source>
        <strain evidence="2 3">Pla100</strain>
    </source>
</reference>
<protein>
    <submittedName>
        <fullName evidence="2">CYTH domain protein</fullName>
    </submittedName>
</protein>
<dbReference type="InterPro" id="IPR033469">
    <property type="entry name" value="CYTH-like_dom_sf"/>
</dbReference>
<gene>
    <name evidence="2" type="ORF">Pla100_15360</name>
</gene>
<dbReference type="OrthoDB" id="269802at2"/>
<dbReference type="SUPFAM" id="SSF55154">
    <property type="entry name" value="CYTH-like phosphatases"/>
    <property type="match status" value="1"/>
</dbReference>
<dbReference type="CDD" id="cd07890">
    <property type="entry name" value="CYTH-like_AC_IV-like"/>
    <property type="match status" value="1"/>
</dbReference>
<dbReference type="Gene3D" id="2.40.320.10">
    <property type="entry name" value="Hypothetical Protein Pfu-838710-001"/>
    <property type="match status" value="1"/>
</dbReference>
<dbReference type="Proteomes" id="UP000316213">
    <property type="component" value="Unassembled WGS sequence"/>
</dbReference>
<dbReference type="Pfam" id="PF01928">
    <property type="entry name" value="CYTH"/>
    <property type="match status" value="1"/>
</dbReference>
<keyword evidence="3" id="KW-1185">Reference proteome</keyword>
<dbReference type="EMBL" id="SJPM01000002">
    <property type="protein sequence ID" value="TWU01800.1"/>
    <property type="molecule type" value="Genomic_DNA"/>
</dbReference>
<dbReference type="InterPro" id="IPR023577">
    <property type="entry name" value="CYTH_domain"/>
</dbReference>
<name>A0A5C6AQ12_9BACT</name>
<dbReference type="AlphaFoldDB" id="A0A5C6AQ12"/>
<evidence type="ECO:0000259" key="1">
    <source>
        <dbReference type="PROSITE" id="PS51707"/>
    </source>
</evidence>
<dbReference type="PROSITE" id="PS51707">
    <property type="entry name" value="CYTH"/>
    <property type="match status" value="1"/>
</dbReference>
<dbReference type="PANTHER" id="PTHR21028:SF2">
    <property type="entry name" value="CYTH DOMAIN-CONTAINING PROTEIN"/>
    <property type="match status" value="1"/>
</dbReference>
<sequence>MFEIELKFRVDDHDALIHRVVAEGGVLVSRHRNDDTYYKHPCRDFAATSEALRIRREDGKPMITYKGPKLAGSNVKAREELEWRLDPGDPDGTSMEHLLTQLGFQRVTTVSKDRQTFRVGSESDAMTVTIDDVDVVGKYAEIERVLASNHPTIDEVARARQEVQELADRLGLTNPEPRSYLRMLLEISG</sequence>
<accession>A0A5C6AQ12</accession>
<dbReference type="InterPro" id="IPR008173">
    <property type="entry name" value="Adenylyl_cyclase_CyaB"/>
</dbReference>